<dbReference type="Gene3D" id="3.30.420.10">
    <property type="entry name" value="Ribonuclease H-like superfamily/Ribonuclease H"/>
    <property type="match status" value="1"/>
</dbReference>
<evidence type="ECO:0000256" key="1">
    <source>
        <dbReference type="ARBA" id="ARBA00009518"/>
    </source>
</evidence>
<evidence type="ECO:0000256" key="2">
    <source>
        <dbReference type="ARBA" id="ARBA00022490"/>
    </source>
</evidence>
<evidence type="ECO:0000256" key="9">
    <source>
        <dbReference type="ARBA" id="ARBA00023125"/>
    </source>
</evidence>
<evidence type="ECO:0000256" key="5">
    <source>
        <dbReference type="ARBA" id="ARBA00022759"/>
    </source>
</evidence>
<reference evidence="12" key="1">
    <citation type="submission" date="2019-08" db="EMBL/GenBank/DDBJ databases">
        <authorList>
            <person name="Kucharzyk K."/>
            <person name="Murdoch R.W."/>
            <person name="Higgins S."/>
            <person name="Loffler F."/>
        </authorList>
    </citation>
    <scope>NUCLEOTIDE SEQUENCE</scope>
</reference>
<evidence type="ECO:0000256" key="6">
    <source>
        <dbReference type="ARBA" id="ARBA00022763"/>
    </source>
</evidence>
<evidence type="ECO:0000256" key="7">
    <source>
        <dbReference type="ARBA" id="ARBA00022801"/>
    </source>
</evidence>
<dbReference type="GO" id="GO:0006310">
    <property type="term" value="P:DNA recombination"/>
    <property type="evidence" value="ECO:0007669"/>
    <property type="project" value="UniProtKB-KW"/>
</dbReference>
<dbReference type="HAMAP" id="MF_00034">
    <property type="entry name" value="RuvC"/>
    <property type="match status" value="1"/>
</dbReference>
<keyword evidence="7 12" id="KW-0378">Hydrolase</keyword>
<dbReference type="GO" id="GO:0006281">
    <property type="term" value="P:DNA repair"/>
    <property type="evidence" value="ECO:0007669"/>
    <property type="project" value="UniProtKB-KW"/>
</dbReference>
<dbReference type="AlphaFoldDB" id="A0A644UQ95"/>
<name>A0A644UQ95_9ZZZZ</name>
<dbReference type="SUPFAM" id="SSF53098">
    <property type="entry name" value="Ribonuclease H-like"/>
    <property type="match status" value="1"/>
</dbReference>
<proteinExistence type="inferred from homology"/>
<comment type="similarity">
    <text evidence="1">Belongs to the RuvC family.</text>
</comment>
<dbReference type="EC" id="3.1.22.4" evidence="12"/>
<evidence type="ECO:0000256" key="11">
    <source>
        <dbReference type="ARBA" id="ARBA00023204"/>
    </source>
</evidence>
<keyword evidence="8" id="KW-0460">Magnesium</keyword>
<dbReference type="Pfam" id="PF02075">
    <property type="entry name" value="RuvC"/>
    <property type="match status" value="1"/>
</dbReference>
<gene>
    <name evidence="12" type="primary">ruvC_9</name>
    <name evidence="12" type="ORF">SDC9_27000</name>
</gene>
<dbReference type="InterPro" id="IPR012337">
    <property type="entry name" value="RNaseH-like_sf"/>
</dbReference>
<accession>A0A644UQ95</accession>
<keyword evidence="11" id="KW-0234">DNA repair</keyword>
<dbReference type="GO" id="GO:0004520">
    <property type="term" value="F:DNA endonuclease activity"/>
    <property type="evidence" value="ECO:0007669"/>
    <property type="project" value="InterPro"/>
</dbReference>
<keyword evidence="6" id="KW-0227">DNA damage</keyword>
<comment type="caution">
    <text evidence="12">The sequence shown here is derived from an EMBL/GenBank/DDBJ whole genome shotgun (WGS) entry which is preliminary data.</text>
</comment>
<keyword evidence="2" id="KW-0963">Cytoplasm</keyword>
<dbReference type="CDD" id="cd16962">
    <property type="entry name" value="RuvC"/>
    <property type="match status" value="1"/>
</dbReference>
<protein>
    <submittedName>
        <fullName evidence="12">Crossover junction endodeoxyribonuclease RuvC</fullName>
        <ecNumber evidence="12">3.1.22.4</ecNumber>
    </submittedName>
</protein>
<keyword evidence="9" id="KW-0238">DNA-binding</keyword>
<keyword evidence="5" id="KW-0255">Endonuclease</keyword>
<sequence>MAKTVSENVILGIDPGTNVLGYSVIEQKGKQITLLEMNVLKLGKIKDMSTRMKELFDIIVAIIDKYNPDILSIEAPFFGKNVQSMLKLGRAQGLCIAAAFSRSIPFVEYSPRKIKQSITGNGASSKEQVALMLQRMVEFDMPKYLDATDALAVAVCHFHCQDNPFPTVQRAKKQSSKAAWGSFVEKNPNKLV</sequence>
<dbReference type="PANTHER" id="PTHR30194">
    <property type="entry name" value="CROSSOVER JUNCTION ENDODEOXYRIBONUCLEASE RUVC"/>
    <property type="match status" value="1"/>
</dbReference>
<dbReference type="GO" id="GO:0016787">
    <property type="term" value="F:hydrolase activity"/>
    <property type="evidence" value="ECO:0007669"/>
    <property type="project" value="UniProtKB-KW"/>
</dbReference>
<evidence type="ECO:0000256" key="4">
    <source>
        <dbReference type="ARBA" id="ARBA00022723"/>
    </source>
</evidence>
<evidence type="ECO:0000256" key="8">
    <source>
        <dbReference type="ARBA" id="ARBA00022842"/>
    </source>
</evidence>
<dbReference type="FunFam" id="3.30.420.10:FF:000002">
    <property type="entry name" value="Crossover junction endodeoxyribonuclease RuvC"/>
    <property type="match status" value="1"/>
</dbReference>
<keyword evidence="3" id="KW-0540">Nuclease</keyword>
<dbReference type="GO" id="GO:0046872">
    <property type="term" value="F:metal ion binding"/>
    <property type="evidence" value="ECO:0007669"/>
    <property type="project" value="UniProtKB-KW"/>
</dbReference>
<keyword evidence="4" id="KW-0479">Metal-binding</keyword>
<organism evidence="12">
    <name type="scientific">bioreactor metagenome</name>
    <dbReference type="NCBI Taxonomy" id="1076179"/>
    <lineage>
        <taxon>unclassified sequences</taxon>
        <taxon>metagenomes</taxon>
        <taxon>ecological metagenomes</taxon>
    </lineage>
</organism>
<dbReference type="PRINTS" id="PR00696">
    <property type="entry name" value="RSOLVASERUVC"/>
</dbReference>
<dbReference type="EMBL" id="VSSQ01000145">
    <property type="protein sequence ID" value="MPL81091.1"/>
    <property type="molecule type" value="Genomic_DNA"/>
</dbReference>
<evidence type="ECO:0000313" key="12">
    <source>
        <dbReference type="EMBL" id="MPL81091.1"/>
    </source>
</evidence>
<dbReference type="GO" id="GO:0003677">
    <property type="term" value="F:DNA binding"/>
    <property type="evidence" value="ECO:0007669"/>
    <property type="project" value="UniProtKB-KW"/>
</dbReference>
<dbReference type="InterPro" id="IPR036397">
    <property type="entry name" value="RNaseH_sf"/>
</dbReference>
<evidence type="ECO:0000256" key="10">
    <source>
        <dbReference type="ARBA" id="ARBA00023172"/>
    </source>
</evidence>
<keyword evidence="10" id="KW-0233">DNA recombination</keyword>
<dbReference type="NCBIfam" id="TIGR00228">
    <property type="entry name" value="ruvC"/>
    <property type="match status" value="1"/>
</dbReference>
<dbReference type="InterPro" id="IPR002176">
    <property type="entry name" value="X-over_junc_endoDNase_RuvC"/>
</dbReference>
<evidence type="ECO:0000256" key="3">
    <source>
        <dbReference type="ARBA" id="ARBA00022722"/>
    </source>
</evidence>
<dbReference type="PANTHER" id="PTHR30194:SF3">
    <property type="entry name" value="CROSSOVER JUNCTION ENDODEOXYRIBONUCLEASE RUVC"/>
    <property type="match status" value="1"/>
</dbReference>